<dbReference type="SUPFAM" id="SSF49785">
    <property type="entry name" value="Galactose-binding domain-like"/>
    <property type="match status" value="1"/>
</dbReference>
<dbReference type="Gene3D" id="2.60.120.260">
    <property type="entry name" value="Galactose-binding domain-like"/>
    <property type="match status" value="1"/>
</dbReference>
<evidence type="ECO:0000313" key="6">
    <source>
        <dbReference type="Proteomes" id="UP000298460"/>
    </source>
</evidence>
<dbReference type="PROSITE" id="PS50022">
    <property type="entry name" value="FA58C_3"/>
    <property type="match status" value="1"/>
</dbReference>
<evidence type="ECO:0000256" key="1">
    <source>
        <dbReference type="ARBA" id="ARBA00023295"/>
    </source>
</evidence>
<dbReference type="GO" id="GO:0016798">
    <property type="term" value="F:hydrolase activity, acting on glycosyl bonds"/>
    <property type="evidence" value="ECO:0007669"/>
    <property type="project" value="UniProtKB-KW"/>
</dbReference>
<dbReference type="RefSeq" id="WP_135544386.1">
    <property type="nucleotide sequence ID" value="NZ_SPQQ01000001.1"/>
</dbReference>
<accession>A0A4Z0RCY3</accession>
<dbReference type="AlphaFoldDB" id="A0A4Z0RCY3"/>
<evidence type="ECO:0008006" key="7">
    <source>
        <dbReference type="Google" id="ProtNLM"/>
    </source>
</evidence>
<organism evidence="5 6">
    <name type="scientific">Desulfosporosinus fructosivorans</name>
    <dbReference type="NCBI Taxonomy" id="2018669"/>
    <lineage>
        <taxon>Bacteria</taxon>
        <taxon>Bacillati</taxon>
        <taxon>Bacillota</taxon>
        <taxon>Clostridia</taxon>
        <taxon>Eubacteriales</taxon>
        <taxon>Desulfitobacteriaceae</taxon>
        <taxon>Desulfosporosinus</taxon>
    </lineage>
</organism>
<evidence type="ECO:0000256" key="2">
    <source>
        <dbReference type="PROSITE-ProRule" id="PRU00524"/>
    </source>
</evidence>
<feature type="domain" description="Lumazine-binding" evidence="4">
    <location>
        <begin position="253"/>
        <end position="349"/>
    </location>
</feature>
<keyword evidence="6" id="KW-1185">Reference proteome</keyword>
<reference evidence="5 6" key="1">
    <citation type="submission" date="2019-03" db="EMBL/GenBank/DDBJ databases">
        <title>Draft Genome Sequence of Desulfosporosinus fructosivorans Strain 63.6F, Isolated from Marine Sediment in the Baltic Sea.</title>
        <authorList>
            <person name="Hausmann B."/>
            <person name="Vandieken V."/>
            <person name="Pjevac P."/>
            <person name="Schreck K."/>
            <person name="Herbold C.W."/>
            <person name="Loy A."/>
        </authorList>
    </citation>
    <scope>NUCLEOTIDE SEQUENCE [LARGE SCALE GENOMIC DNA]</scope>
    <source>
        <strain evidence="5 6">63.6F</strain>
    </source>
</reference>
<dbReference type="InterPro" id="IPR026017">
    <property type="entry name" value="Lumazine-bd_dom"/>
</dbReference>
<protein>
    <recommendedName>
        <fullName evidence="7">F5/8 type C domain-containing protein</fullName>
    </recommendedName>
</protein>
<evidence type="ECO:0000313" key="5">
    <source>
        <dbReference type="EMBL" id="TGE39446.1"/>
    </source>
</evidence>
<dbReference type="Pfam" id="PF12733">
    <property type="entry name" value="Cadherin-like"/>
    <property type="match status" value="2"/>
</dbReference>
<comment type="caution">
    <text evidence="5">The sequence shown here is derived from an EMBL/GenBank/DDBJ whole genome shotgun (WGS) entry which is preliminary data.</text>
</comment>
<gene>
    <name evidence="5" type="ORF">E4K67_00035</name>
</gene>
<evidence type="ECO:0000259" key="3">
    <source>
        <dbReference type="PROSITE" id="PS50022"/>
    </source>
</evidence>
<dbReference type="EMBL" id="SPQQ01000001">
    <property type="protein sequence ID" value="TGE39446.1"/>
    <property type="molecule type" value="Genomic_DNA"/>
</dbReference>
<sequence>MSNIVLNKAADASSFVNPFIPAKGVDGSVAPLNRWLGSSPVPLSGAPAPNWLRVDLGTNCWVNRWVVRQMGGLGWSPNYNLIDYKFQGSLDNLNWFDLDSVTDNSANSTDRMIIPSKVRWVRVYITKGLRCNTNFASIADFEVYDAPPTDSTLSALSLNNGTTSFPLGQPFIKTTTTYTASVGFDTENITVIPTTTDPNATVAVNGVPVPRGQSSQPISLTAGVVTSVNAVVTPVIGDPQTYTVNVTRASSPYLTGLVIKSGRVTLTLSPTFNQNTFAYTTTTSGTTSVLITATAEDTGATIKIKGTPATSGVALTVPVSSGSNTIDIVVSSVSGTDQKTYLCTISVGS</sequence>
<dbReference type="InterPro" id="IPR000421">
    <property type="entry name" value="FA58C"/>
</dbReference>
<keyword evidence="1" id="KW-0326">Glycosidase</keyword>
<keyword evidence="1" id="KW-0378">Hydrolase</keyword>
<dbReference type="OrthoDB" id="1804544at2"/>
<dbReference type="Proteomes" id="UP000298460">
    <property type="component" value="Unassembled WGS sequence"/>
</dbReference>
<feature type="repeat" description="Lumazine-binding" evidence="2">
    <location>
        <begin position="253"/>
        <end position="349"/>
    </location>
</feature>
<dbReference type="PROSITE" id="PS51177">
    <property type="entry name" value="LUMAZINE_BIND"/>
    <property type="match status" value="1"/>
</dbReference>
<proteinExistence type="predicted"/>
<dbReference type="InterPro" id="IPR025883">
    <property type="entry name" value="Cadherin-like_domain"/>
</dbReference>
<dbReference type="InterPro" id="IPR008979">
    <property type="entry name" value="Galactose-bd-like_sf"/>
</dbReference>
<name>A0A4Z0RCY3_9FIRM</name>
<evidence type="ECO:0000259" key="4">
    <source>
        <dbReference type="PROSITE" id="PS51177"/>
    </source>
</evidence>
<dbReference type="Pfam" id="PF22633">
    <property type="entry name" value="F5_F8_type_C_2"/>
    <property type="match status" value="1"/>
</dbReference>
<feature type="domain" description="F5/8 type C" evidence="3">
    <location>
        <begin position="1"/>
        <end position="146"/>
    </location>
</feature>